<proteinExistence type="predicted"/>
<comment type="caution">
    <text evidence="2">The sequence shown here is derived from an EMBL/GenBank/DDBJ whole genome shotgun (WGS) entry which is preliminary data.</text>
</comment>
<sequence length="43" mass="4727">MTKEATRDSDTGKRKSTDRCFVQPKASSGCEQGHGLGSRWVVE</sequence>
<accession>A0AA88AK10</accession>
<reference evidence="2" key="1">
    <citation type="submission" date="2023-07" db="EMBL/GenBank/DDBJ databases">
        <title>draft genome sequence of fig (Ficus carica).</title>
        <authorList>
            <person name="Takahashi T."/>
            <person name="Nishimura K."/>
        </authorList>
    </citation>
    <scope>NUCLEOTIDE SEQUENCE</scope>
</reference>
<evidence type="ECO:0000313" key="3">
    <source>
        <dbReference type="Proteomes" id="UP001187192"/>
    </source>
</evidence>
<feature type="compositionally biased region" description="Basic and acidic residues" evidence="1">
    <location>
        <begin position="1"/>
        <end position="18"/>
    </location>
</feature>
<evidence type="ECO:0000256" key="1">
    <source>
        <dbReference type="SAM" id="MobiDB-lite"/>
    </source>
</evidence>
<gene>
    <name evidence="2" type="ORF">TIFTF001_022934</name>
</gene>
<keyword evidence="3" id="KW-1185">Reference proteome</keyword>
<dbReference type="AlphaFoldDB" id="A0AA88AK10"/>
<dbReference type="Proteomes" id="UP001187192">
    <property type="component" value="Unassembled WGS sequence"/>
</dbReference>
<dbReference type="EMBL" id="BTGU01000048">
    <property type="protein sequence ID" value="GMN53795.1"/>
    <property type="molecule type" value="Genomic_DNA"/>
</dbReference>
<protein>
    <submittedName>
        <fullName evidence="2">Uncharacterized protein</fullName>
    </submittedName>
</protein>
<evidence type="ECO:0000313" key="2">
    <source>
        <dbReference type="EMBL" id="GMN53795.1"/>
    </source>
</evidence>
<name>A0AA88AK10_FICCA</name>
<organism evidence="2 3">
    <name type="scientific">Ficus carica</name>
    <name type="common">Common fig</name>
    <dbReference type="NCBI Taxonomy" id="3494"/>
    <lineage>
        <taxon>Eukaryota</taxon>
        <taxon>Viridiplantae</taxon>
        <taxon>Streptophyta</taxon>
        <taxon>Embryophyta</taxon>
        <taxon>Tracheophyta</taxon>
        <taxon>Spermatophyta</taxon>
        <taxon>Magnoliopsida</taxon>
        <taxon>eudicotyledons</taxon>
        <taxon>Gunneridae</taxon>
        <taxon>Pentapetalae</taxon>
        <taxon>rosids</taxon>
        <taxon>fabids</taxon>
        <taxon>Rosales</taxon>
        <taxon>Moraceae</taxon>
        <taxon>Ficeae</taxon>
        <taxon>Ficus</taxon>
    </lineage>
</organism>
<feature type="region of interest" description="Disordered" evidence="1">
    <location>
        <begin position="1"/>
        <end position="43"/>
    </location>
</feature>